<dbReference type="InterPro" id="IPR008532">
    <property type="entry name" value="NFACT_RNA-bd"/>
</dbReference>
<dbReference type="Gene3D" id="2.30.310.10">
    <property type="entry name" value="ibrinogen binding protein from staphylococcus aureus domain"/>
    <property type="match status" value="1"/>
</dbReference>
<evidence type="ECO:0000313" key="3">
    <source>
        <dbReference type="Proteomes" id="UP000822862"/>
    </source>
</evidence>
<name>A0ABX8YY54_9BACT</name>
<evidence type="ECO:0000313" key="2">
    <source>
        <dbReference type="EMBL" id="QZA58200.1"/>
    </source>
</evidence>
<dbReference type="InterPro" id="IPR051608">
    <property type="entry name" value="RQC_Subunit_NEMF"/>
</dbReference>
<protein>
    <submittedName>
        <fullName evidence="2">Fibronectin-binding protein A N-terminus (FbpA)</fullName>
    </submittedName>
</protein>
<reference evidence="2 3" key="1">
    <citation type="submission" date="2020-01" db="EMBL/GenBank/DDBJ databases">
        <authorList>
            <person name="Sixt B."/>
            <person name="Schulz F."/>
            <person name="Kostanjsek R."/>
            <person name="Koestlbacher S."/>
            <person name="Collingro A."/>
            <person name="Toenshoff E."/>
            <person name="Horn M."/>
        </authorList>
    </citation>
    <scope>NUCLEOTIDE SEQUENCE [LARGE SCALE GENOMIC DNA]</scope>
    <source>
        <strain evidence="2 3">15C</strain>
    </source>
</reference>
<dbReference type="RefSeq" id="WP_194845904.1">
    <property type="nucleotide sequence ID" value="NZ_CP075585.1"/>
</dbReference>
<proteinExistence type="predicted"/>
<sequence>MLSYSEMLSLLPEIKTGILGKNLIKFMQINPTSYVFVFSNIQLLICVQKPFSCFHLTNKKHQIYPSVFADQVNKILRERACVEVFLLSEDRILTLRFEQFYFIAELMYHHPILAVTDSLFAIMLSNKPTSSHYKKPLVKPAIHHAPTFVTSKEIEERYQLLEKQALLASHHKKISNQLFKLEKQLQKYQKEYCQAKDWQVLQNETELLKSHLYQITPGMKSIQVMNWEDQSFIEIALDPSMSIQKQLQARFKEVRKRKKRLSLYPSFIEEIHQKVRILQKELSNPNVELSYQKPSLKKERNKACDFHTFIDKEYTILVGKNAKGNEKLTFTIAKGNDTWLHITPMAGSHVIIKAKQVNEVILQDAMQLALYFSQARKQNQAEVLITEVKYVSRTKTTGKVLVSKHRTKKVQLDLNRVKELLKKRF</sequence>
<gene>
    <name evidence="2" type="ORF">RHAB15C_0000070</name>
</gene>
<evidence type="ECO:0000259" key="1">
    <source>
        <dbReference type="Pfam" id="PF05670"/>
    </source>
</evidence>
<dbReference type="Proteomes" id="UP000822862">
    <property type="component" value="Chromosome"/>
</dbReference>
<dbReference type="PANTHER" id="PTHR15239:SF6">
    <property type="entry name" value="RIBOSOME QUALITY CONTROL COMPLEX SUBUNIT NEMF"/>
    <property type="match status" value="1"/>
</dbReference>
<feature type="domain" description="NFACT RNA-binding" evidence="1">
    <location>
        <begin position="308"/>
        <end position="401"/>
    </location>
</feature>
<keyword evidence="3" id="KW-1185">Reference proteome</keyword>
<organism evidence="2 3">
    <name type="scientific">Candidatus Rhabdochlamydia porcellionis</name>
    <dbReference type="NCBI Taxonomy" id="225148"/>
    <lineage>
        <taxon>Bacteria</taxon>
        <taxon>Pseudomonadati</taxon>
        <taxon>Chlamydiota</taxon>
        <taxon>Chlamydiia</taxon>
        <taxon>Parachlamydiales</taxon>
        <taxon>Candidatus Rhabdochlamydiaceae</taxon>
        <taxon>Candidatus Rhabdochlamydia</taxon>
    </lineage>
</organism>
<dbReference type="EMBL" id="CP075585">
    <property type="protein sequence ID" value="QZA58200.1"/>
    <property type="molecule type" value="Genomic_DNA"/>
</dbReference>
<dbReference type="PANTHER" id="PTHR15239">
    <property type="entry name" value="NUCLEAR EXPORT MEDIATOR FACTOR NEMF"/>
    <property type="match status" value="1"/>
</dbReference>
<accession>A0ABX8YY54</accession>
<reference evidence="2 3" key="2">
    <citation type="submission" date="2021-05" db="EMBL/GenBank/DDBJ databases">
        <title>Ecology and evolution of chlamydial symbionts of arthropods.</title>
        <authorList>
            <person name="Halter T."/>
            <person name="Sixt B.S."/>
            <person name="Toenshoff E.R."/>
            <person name="Koestlbacher S."/>
            <person name="Schulz F."/>
            <person name="Kostanjsek R."/>
            <person name="Collingro A."/>
            <person name="Hendrickx F."/>
            <person name="Horn M."/>
        </authorList>
    </citation>
    <scope>NUCLEOTIDE SEQUENCE [LARGE SCALE GENOMIC DNA]</scope>
    <source>
        <strain evidence="2 3">15C</strain>
    </source>
</reference>
<dbReference type="Pfam" id="PF05833">
    <property type="entry name" value="NFACT_N"/>
    <property type="match status" value="1"/>
</dbReference>
<dbReference type="Pfam" id="PF05670">
    <property type="entry name" value="NFACT-R_1"/>
    <property type="match status" value="1"/>
</dbReference>